<accession>A0A0U9HRR0</accession>
<protein>
    <submittedName>
        <fullName evidence="2">Uncharacterized protein</fullName>
    </submittedName>
</protein>
<evidence type="ECO:0000256" key="1">
    <source>
        <dbReference type="SAM" id="MobiDB-lite"/>
    </source>
</evidence>
<dbReference type="AlphaFoldDB" id="A0A0U9HRR0"/>
<evidence type="ECO:0000313" key="2">
    <source>
        <dbReference type="EMBL" id="GAQ83666.1"/>
    </source>
</evidence>
<gene>
    <name evidence="2" type="ORF">KFL_001570050</name>
</gene>
<evidence type="ECO:0000313" key="3">
    <source>
        <dbReference type="Proteomes" id="UP000054558"/>
    </source>
</evidence>
<organism evidence="2 3">
    <name type="scientific">Klebsormidium nitens</name>
    <name type="common">Green alga</name>
    <name type="synonym">Ulothrix nitens</name>
    <dbReference type="NCBI Taxonomy" id="105231"/>
    <lineage>
        <taxon>Eukaryota</taxon>
        <taxon>Viridiplantae</taxon>
        <taxon>Streptophyta</taxon>
        <taxon>Klebsormidiophyceae</taxon>
        <taxon>Klebsormidiales</taxon>
        <taxon>Klebsormidiaceae</taxon>
        <taxon>Klebsormidium</taxon>
    </lineage>
</organism>
<reference evidence="2 3" key="1">
    <citation type="journal article" date="2014" name="Nat. Commun.">
        <title>Klebsormidium flaccidum genome reveals primary factors for plant terrestrial adaptation.</title>
        <authorList>
            <person name="Hori K."/>
            <person name="Maruyama F."/>
            <person name="Fujisawa T."/>
            <person name="Togashi T."/>
            <person name="Yamamoto N."/>
            <person name="Seo M."/>
            <person name="Sato S."/>
            <person name="Yamada T."/>
            <person name="Mori H."/>
            <person name="Tajima N."/>
            <person name="Moriyama T."/>
            <person name="Ikeuchi M."/>
            <person name="Watanabe M."/>
            <person name="Wada H."/>
            <person name="Kobayashi K."/>
            <person name="Saito M."/>
            <person name="Masuda T."/>
            <person name="Sasaki-Sekimoto Y."/>
            <person name="Mashiguchi K."/>
            <person name="Awai K."/>
            <person name="Shimojima M."/>
            <person name="Masuda S."/>
            <person name="Iwai M."/>
            <person name="Nobusawa T."/>
            <person name="Narise T."/>
            <person name="Kondo S."/>
            <person name="Saito H."/>
            <person name="Sato R."/>
            <person name="Murakawa M."/>
            <person name="Ihara Y."/>
            <person name="Oshima-Yamada Y."/>
            <person name="Ohtaka K."/>
            <person name="Satoh M."/>
            <person name="Sonobe K."/>
            <person name="Ishii M."/>
            <person name="Ohtani R."/>
            <person name="Kanamori-Sato M."/>
            <person name="Honoki R."/>
            <person name="Miyazaki D."/>
            <person name="Mochizuki H."/>
            <person name="Umetsu J."/>
            <person name="Higashi K."/>
            <person name="Shibata D."/>
            <person name="Kamiya Y."/>
            <person name="Sato N."/>
            <person name="Nakamura Y."/>
            <person name="Tabata S."/>
            <person name="Ida S."/>
            <person name="Kurokawa K."/>
            <person name="Ohta H."/>
        </authorList>
    </citation>
    <scope>NUCLEOTIDE SEQUENCE [LARGE SCALE GENOMIC DNA]</scope>
    <source>
        <strain evidence="2 3">NIES-2285</strain>
    </source>
</reference>
<proteinExistence type="predicted"/>
<feature type="region of interest" description="Disordered" evidence="1">
    <location>
        <begin position="99"/>
        <end position="122"/>
    </location>
</feature>
<dbReference type="Proteomes" id="UP000054558">
    <property type="component" value="Unassembled WGS sequence"/>
</dbReference>
<keyword evidence="3" id="KW-1185">Reference proteome</keyword>
<dbReference type="EMBL" id="DF237106">
    <property type="protein sequence ID" value="GAQ83666.1"/>
    <property type="molecule type" value="Genomic_DNA"/>
</dbReference>
<sequence>MVGLLEQLLEEEARQRRIKQEFPNACPFIVQELARQERLFLDVTSVRLQRQKAKNLRQAFSEGGGSRCWGSALHLLLRAVPVVLAALSYSPESVYRSFTTPTKSRCANPKSNRASQTDPVGDRPAVFPVSRLAVPRGLAVFIAASSPMRLPVFASTADLTLRLNSAGIRYEPLLKMAECSPVMVFENGEIPLFQVRFPFEEPRNEFLTACAALGDEALSEQGLLIAECMLV</sequence>
<feature type="compositionally biased region" description="Polar residues" evidence="1">
    <location>
        <begin position="99"/>
        <end position="118"/>
    </location>
</feature>
<name>A0A0U9HRR0_KLENI</name>